<dbReference type="PANTHER" id="PTHR37542">
    <property type="entry name" value="HELO DOMAIN-CONTAINING PROTEIN-RELATED"/>
    <property type="match status" value="1"/>
</dbReference>
<name>A0A2B7ZQH6_9EURO</name>
<gene>
    <name evidence="1" type="ORF">GX50_01781</name>
</gene>
<dbReference type="AlphaFoldDB" id="A0A2B7ZQH6"/>
<dbReference type="Proteomes" id="UP000226031">
    <property type="component" value="Unassembled WGS sequence"/>
</dbReference>
<dbReference type="STRING" id="73230.A0A2B7ZQH6"/>
<proteinExistence type="predicted"/>
<dbReference type="EMBL" id="PDND01000022">
    <property type="protein sequence ID" value="PGH35443.1"/>
    <property type="molecule type" value="Genomic_DNA"/>
</dbReference>
<evidence type="ECO:0000313" key="2">
    <source>
        <dbReference type="Proteomes" id="UP000226031"/>
    </source>
</evidence>
<protein>
    <submittedName>
        <fullName evidence="1">Uncharacterized protein</fullName>
    </submittedName>
</protein>
<dbReference type="VEuPathDB" id="FungiDB:EMCG_05966"/>
<evidence type="ECO:0000313" key="1">
    <source>
        <dbReference type="EMBL" id="PGH35443.1"/>
    </source>
</evidence>
<sequence>MSEPYLIGFEQLRPSSSHSALFADTVWHRNLYRHPNRQSLRPQEYYKMQHGIYSLGVCLLEVGLWKSFVVLSGELQELCPSALLDICPELGLKNKQQGGVEDQGEGASNIFDDEQGLYDENGILVDVAFIGKVLMRLEGIRL</sequence>
<dbReference type="PANTHER" id="PTHR37542:SF1">
    <property type="entry name" value="PRION-INHIBITION AND PROPAGATION HELO DOMAIN-CONTAINING PROTEIN"/>
    <property type="match status" value="1"/>
</dbReference>
<keyword evidence="2" id="KW-1185">Reference proteome</keyword>
<organism evidence="1 2">
    <name type="scientific">[Emmonsia] crescens</name>
    <dbReference type="NCBI Taxonomy" id="73230"/>
    <lineage>
        <taxon>Eukaryota</taxon>
        <taxon>Fungi</taxon>
        <taxon>Dikarya</taxon>
        <taxon>Ascomycota</taxon>
        <taxon>Pezizomycotina</taxon>
        <taxon>Eurotiomycetes</taxon>
        <taxon>Eurotiomycetidae</taxon>
        <taxon>Onygenales</taxon>
        <taxon>Ajellomycetaceae</taxon>
        <taxon>Emergomyces</taxon>
    </lineage>
</organism>
<reference evidence="1 2" key="1">
    <citation type="submission" date="2017-10" db="EMBL/GenBank/DDBJ databases">
        <title>Comparative genomics in systemic dimorphic fungi from Ajellomycetaceae.</title>
        <authorList>
            <person name="Munoz J.F."/>
            <person name="Mcewen J.G."/>
            <person name="Clay O.K."/>
            <person name="Cuomo C.A."/>
        </authorList>
    </citation>
    <scope>NUCLEOTIDE SEQUENCE [LARGE SCALE GENOMIC DNA]</scope>
    <source>
        <strain evidence="1 2">UAMH4076</strain>
    </source>
</reference>
<accession>A0A2B7ZQH6</accession>
<comment type="caution">
    <text evidence="1">The sequence shown here is derived from an EMBL/GenBank/DDBJ whole genome shotgun (WGS) entry which is preliminary data.</text>
</comment>